<gene>
    <name evidence="2" type="ORF">KSP40_PGU016206</name>
</gene>
<evidence type="ECO:0000313" key="2">
    <source>
        <dbReference type="EMBL" id="KAK8947612.1"/>
    </source>
</evidence>
<name>A0ABR2LR07_9ASPA</name>
<feature type="compositionally biased region" description="Polar residues" evidence="1">
    <location>
        <begin position="204"/>
        <end position="215"/>
    </location>
</feature>
<feature type="region of interest" description="Disordered" evidence="1">
    <location>
        <begin position="179"/>
        <end position="223"/>
    </location>
</feature>
<feature type="compositionally biased region" description="Basic and acidic residues" evidence="1">
    <location>
        <begin position="114"/>
        <end position="133"/>
    </location>
</feature>
<feature type="region of interest" description="Disordered" evidence="1">
    <location>
        <begin position="268"/>
        <end position="299"/>
    </location>
</feature>
<feature type="compositionally biased region" description="Basic and acidic residues" evidence="1">
    <location>
        <begin position="270"/>
        <end position="280"/>
    </location>
</feature>
<proteinExistence type="predicted"/>
<feature type="region of interest" description="Disordered" evidence="1">
    <location>
        <begin position="72"/>
        <end position="154"/>
    </location>
</feature>
<evidence type="ECO:0000256" key="1">
    <source>
        <dbReference type="SAM" id="MobiDB-lite"/>
    </source>
</evidence>
<comment type="caution">
    <text evidence="2">The sequence shown here is derived from an EMBL/GenBank/DDBJ whole genome shotgun (WGS) entry which is preliminary data.</text>
</comment>
<keyword evidence="3" id="KW-1185">Reference proteome</keyword>
<dbReference type="PANTHER" id="PTHR34802">
    <property type="entry name" value="CHORISMATE SYNTHASE"/>
    <property type="match status" value="1"/>
</dbReference>
<reference evidence="2 3" key="1">
    <citation type="journal article" date="2022" name="Nat. Plants">
        <title>Genomes of leafy and leafless Platanthera orchids illuminate the evolution of mycoheterotrophy.</title>
        <authorList>
            <person name="Li M.H."/>
            <person name="Liu K.W."/>
            <person name="Li Z."/>
            <person name="Lu H.C."/>
            <person name="Ye Q.L."/>
            <person name="Zhang D."/>
            <person name="Wang J.Y."/>
            <person name="Li Y.F."/>
            <person name="Zhong Z.M."/>
            <person name="Liu X."/>
            <person name="Yu X."/>
            <person name="Liu D.K."/>
            <person name="Tu X.D."/>
            <person name="Liu B."/>
            <person name="Hao Y."/>
            <person name="Liao X.Y."/>
            <person name="Jiang Y.T."/>
            <person name="Sun W.H."/>
            <person name="Chen J."/>
            <person name="Chen Y.Q."/>
            <person name="Ai Y."/>
            <person name="Zhai J.W."/>
            <person name="Wu S.S."/>
            <person name="Zhou Z."/>
            <person name="Hsiao Y.Y."/>
            <person name="Wu W.L."/>
            <person name="Chen Y.Y."/>
            <person name="Lin Y.F."/>
            <person name="Hsu J.L."/>
            <person name="Li C.Y."/>
            <person name="Wang Z.W."/>
            <person name="Zhao X."/>
            <person name="Zhong W.Y."/>
            <person name="Ma X.K."/>
            <person name="Ma L."/>
            <person name="Huang J."/>
            <person name="Chen G.Z."/>
            <person name="Huang M.Z."/>
            <person name="Huang L."/>
            <person name="Peng D.H."/>
            <person name="Luo Y.B."/>
            <person name="Zou S.Q."/>
            <person name="Chen S.P."/>
            <person name="Lan S."/>
            <person name="Tsai W.C."/>
            <person name="Van de Peer Y."/>
            <person name="Liu Z.J."/>
        </authorList>
    </citation>
    <scope>NUCLEOTIDE SEQUENCE [LARGE SCALE GENOMIC DNA]</scope>
    <source>
        <strain evidence="2">Lor288</strain>
    </source>
</reference>
<accession>A0ABR2LR07</accession>
<dbReference type="PANTHER" id="PTHR34802:SF1">
    <property type="entry name" value="CHORISMATE SYNTHASE"/>
    <property type="match status" value="1"/>
</dbReference>
<evidence type="ECO:0000313" key="3">
    <source>
        <dbReference type="Proteomes" id="UP001412067"/>
    </source>
</evidence>
<dbReference type="Proteomes" id="UP001412067">
    <property type="component" value="Unassembled WGS sequence"/>
</dbReference>
<organism evidence="2 3">
    <name type="scientific">Platanthera guangdongensis</name>
    <dbReference type="NCBI Taxonomy" id="2320717"/>
    <lineage>
        <taxon>Eukaryota</taxon>
        <taxon>Viridiplantae</taxon>
        <taxon>Streptophyta</taxon>
        <taxon>Embryophyta</taxon>
        <taxon>Tracheophyta</taxon>
        <taxon>Spermatophyta</taxon>
        <taxon>Magnoliopsida</taxon>
        <taxon>Liliopsida</taxon>
        <taxon>Asparagales</taxon>
        <taxon>Orchidaceae</taxon>
        <taxon>Orchidoideae</taxon>
        <taxon>Orchideae</taxon>
        <taxon>Orchidinae</taxon>
        <taxon>Platanthera</taxon>
    </lineage>
</organism>
<feature type="compositionally biased region" description="Low complexity" evidence="1">
    <location>
        <begin position="284"/>
        <end position="295"/>
    </location>
</feature>
<sequence length="1011" mass="111928">MSWENEDDSLSLRSLVGCVAPDSDQKNWKPRVMYSRDFLLSLSESDVCKTLPTDLDKSVLSDLEQAANTVSERQRGAGNLALQGPRRGEHGFQSLNSYARGSSARWDTRSSGSNDREGDSQFDRESFTQDSGKRFGNQNQRSRPHLEHDGLLGSGALAKPSGYAGTLVSKVRCNDPLQLSRSTEPYQPPRPSKAAPYSRKDVTDSCNVETFGSSDCSDKDKAEERKRRESFELMRKEQQKALQVKQYKSITKGNHAVDLMELLDSSNTDKCTKTRSKPDDSVTDSLPLSDSSKSFSHAHVPAARPLVPPGFANALVEKNQQINKPKKSDLQISNENENLSASSSADVDFSNSSFSSSGLREVNEVCEEDILNDHFHNNVAGPDRVVAVTQDHSTSIFDKLFGNAVEKNQNHTSKEDDEEARTHELSASSKFAHLFHVESEEKKLIRDKSSRDLLSLFSSQGYMSPNNEATELNQSILPSKNNVFLSSSTQSSVLGMPLESHQGDKQSHSCAVLTCEDLEQAILAEAKDRCSVKQSISAEVKDRCSVKQSMKQESWPALDTKSEEFNDTVDDHASQHLLSLLQRGANSKESAESPRLDAIGSPEILHSPDVESNLFQISDDSFHSLYETERKPEKCLTLESLFGSAFMNELHSMEAPVSAQKTLVGRVTDDIGANQLPLTLDTLASSSNEQFLKKNVFDGEMSQLSNAAERMNAPKNAGNWAGYSPPLPCFKVGDMASEQTTQDILLPEEDSLISLNDSLDMATSTRLHESLRPKRTVVGDLSDKLNAILRVGDSSRETALDYLSLGHASHELVDTASHHYHHHPHARATPQFPHQMNHGRPFFPSHLDNPTFRNSQINFGSPDAMHLDPHHPFSSNAFAHHNYNNFSGQQLDPTAHHGMLQALQLSGNFPSHNTVQCLPHVPFSQPMNHALDFSHNVNSRHAPPTHHRQVNYGGFGMGMPGPVGTAGRPPPEIYERLIEMEMRANSKFRPAAPEQVSGFFGAEFESNSRYR</sequence>
<dbReference type="EMBL" id="JBBWWR010000016">
    <property type="protein sequence ID" value="KAK8947612.1"/>
    <property type="molecule type" value="Genomic_DNA"/>
</dbReference>
<protein>
    <submittedName>
        <fullName evidence="2">Uncharacterized protein</fullName>
    </submittedName>
</protein>